<dbReference type="InterPro" id="IPR041705">
    <property type="entry name" value="PIN_Sll0205"/>
</dbReference>
<dbReference type="HOGENOM" id="CLU_129890_0_1_11"/>
<dbReference type="InterPro" id="IPR029060">
    <property type="entry name" value="PIN-like_dom_sf"/>
</dbReference>
<dbReference type="RefSeq" id="WP_012876982.1">
    <property type="nucleotide sequence ID" value="NC_013530.1"/>
</dbReference>
<dbReference type="EMBL" id="CP001821">
    <property type="protein sequence ID" value="ACZ29237.1"/>
    <property type="molecule type" value="Genomic_DNA"/>
</dbReference>
<keyword evidence="4" id="KW-0460">Magnesium</keyword>
<evidence type="ECO:0000256" key="2">
    <source>
        <dbReference type="ARBA" id="ARBA00022723"/>
    </source>
</evidence>
<feature type="domain" description="PIN" evidence="5">
    <location>
        <begin position="4"/>
        <end position="122"/>
    </location>
</feature>
<keyword evidence="3" id="KW-0378">Hydrolase</keyword>
<name>D1BUJ6_XYLCX</name>
<evidence type="ECO:0000313" key="7">
    <source>
        <dbReference type="Proteomes" id="UP000002255"/>
    </source>
</evidence>
<evidence type="ECO:0000259" key="5">
    <source>
        <dbReference type="Pfam" id="PF01850"/>
    </source>
</evidence>
<dbReference type="GO" id="GO:0004518">
    <property type="term" value="F:nuclease activity"/>
    <property type="evidence" value="ECO:0007669"/>
    <property type="project" value="UniProtKB-KW"/>
</dbReference>
<accession>D1BUJ6</accession>
<organism evidence="6 7">
    <name type="scientific">Xylanimonas cellulosilytica (strain DSM 15894 / JCM 12276 / CECT 5975 / KCTC 9989 / LMG 20990 / NBRC 107835 / XIL07)</name>
    <dbReference type="NCBI Taxonomy" id="446471"/>
    <lineage>
        <taxon>Bacteria</taxon>
        <taxon>Bacillati</taxon>
        <taxon>Actinomycetota</taxon>
        <taxon>Actinomycetes</taxon>
        <taxon>Micrococcales</taxon>
        <taxon>Promicromonosporaceae</taxon>
        <taxon>Xylanimonas</taxon>
    </lineage>
</organism>
<evidence type="ECO:0000256" key="3">
    <source>
        <dbReference type="ARBA" id="ARBA00022801"/>
    </source>
</evidence>
<dbReference type="SUPFAM" id="SSF88723">
    <property type="entry name" value="PIN domain-like"/>
    <property type="match status" value="1"/>
</dbReference>
<dbReference type="GO" id="GO:0016787">
    <property type="term" value="F:hydrolase activity"/>
    <property type="evidence" value="ECO:0007669"/>
    <property type="project" value="UniProtKB-KW"/>
</dbReference>
<dbReference type="CDD" id="cd09872">
    <property type="entry name" value="PIN_Sll0205-like"/>
    <property type="match status" value="1"/>
</dbReference>
<proteinExistence type="predicted"/>
<keyword evidence="2" id="KW-0479">Metal-binding</keyword>
<gene>
    <name evidence="6" type="ordered locus">Xcel_0198</name>
</gene>
<evidence type="ECO:0000256" key="1">
    <source>
        <dbReference type="ARBA" id="ARBA00022722"/>
    </source>
</evidence>
<sequence length="128" mass="13801">MRLLIDTHILLWLADDDPRLPARGRELLADPAAQIVFSAASIWEVAIKAGLDRSDFTKDPFALRSTAIAAGLEELPVTGDHAARVAALPAIHSDPFDRILVAQATAESITLVTHDETVSRYPGPIVLV</sequence>
<keyword evidence="7" id="KW-1185">Reference proteome</keyword>
<dbReference type="InterPro" id="IPR052919">
    <property type="entry name" value="TA_system_RNase"/>
</dbReference>
<dbReference type="OrthoDB" id="9798990at2"/>
<dbReference type="PANTHER" id="PTHR36173">
    <property type="entry name" value="RIBONUCLEASE VAPC16-RELATED"/>
    <property type="match status" value="1"/>
</dbReference>
<dbReference type="eggNOG" id="COG3744">
    <property type="taxonomic scope" value="Bacteria"/>
</dbReference>
<dbReference type="Proteomes" id="UP000002255">
    <property type="component" value="Chromosome"/>
</dbReference>
<dbReference type="Gene3D" id="3.40.50.1010">
    <property type="entry name" value="5'-nuclease"/>
    <property type="match status" value="1"/>
</dbReference>
<evidence type="ECO:0000313" key="6">
    <source>
        <dbReference type="EMBL" id="ACZ29237.1"/>
    </source>
</evidence>
<keyword evidence="1" id="KW-0540">Nuclease</keyword>
<reference evidence="7" key="1">
    <citation type="submission" date="2009-11" db="EMBL/GenBank/DDBJ databases">
        <title>The complete chromosome of Xylanimonas cellulosilytica DSM 15894.</title>
        <authorList>
            <consortium name="US DOE Joint Genome Institute (JGI-PGF)"/>
            <person name="Lucas S."/>
            <person name="Copeland A."/>
            <person name="Lapidus A."/>
            <person name="Glavina del Rio T."/>
            <person name="Dalin E."/>
            <person name="Tice H."/>
            <person name="Bruce D."/>
            <person name="Goodwin L."/>
            <person name="Pitluck S."/>
            <person name="Kyrpides N."/>
            <person name="Mavromatis K."/>
            <person name="Ivanova N."/>
            <person name="Mikhailova N."/>
            <person name="Foster B."/>
            <person name="Clum A."/>
            <person name="Brettin T."/>
            <person name="Detter J.C."/>
            <person name="Han C."/>
            <person name="Larimer F."/>
            <person name="Land M."/>
            <person name="Hauser L."/>
            <person name="Markowitz V."/>
            <person name="Cheng J.F."/>
            <person name="Hugenholtz P."/>
            <person name="Woyke T."/>
            <person name="Wu D."/>
            <person name="Gehrich-Schroeter G."/>
            <person name="Schneider S."/>
            <person name="Pukall S.R."/>
            <person name="Klenk H.P."/>
            <person name="Eisen J.A."/>
        </authorList>
    </citation>
    <scope>NUCLEOTIDE SEQUENCE [LARGE SCALE GENOMIC DNA]</scope>
    <source>
        <strain evidence="7">DSM 15894 / CECT 5975 / LMG 20990 / XIL07</strain>
    </source>
</reference>
<dbReference type="KEGG" id="xce:Xcel_0198"/>
<dbReference type="InterPro" id="IPR002716">
    <property type="entry name" value="PIN_dom"/>
</dbReference>
<dbReference type="GO" id="GO:0046872">
    <property type="term" value="F:metal ion binding"/>
    <property type="evidence" value="ECO:0007669"/>
    <property type="project" value="UniProtKB-KW"/>
</dbReference>
<dbReference type="STRING" id="446471.Xcel_0198"/>
<dbReference type="Pfam" id="PF01850">
    <property type="entry name" value="PIN"/>
    <property type="match status" value="1"/>
</dbReference>
<reference evidence="6 7" key="2">
    <citation type="journal article" date="2010" name="Stand. Genomic Sci.">
        <title>Complete genome sequence of Xylanimonas cellulosilytica type strain (XIL07).</title>
        <authorList>
            <person name="Foster B."/>
            <person name="Pukall R."/>
            <person name="Abt B."/>
            <person name="Nolan M."/>
            <person name="Glavina Del Rio T."/>
            <person name="Chen F."/>
            <person name="Lucas S."/>
            <person name="Tice H."/>
            <person name="Pitluck S."/>
            <person name="Cheng J.-F."/>
            <person name="Chertkov O."/>
            <person name="Brettin T."/>
            <person name="Han C."/>
            <person name="Detter J.C."/>
            <person name="Bruce D."/>
            <person name="Goodwin L."/>
            <person name="Ivanova N."/>
            <person name="Mavromatis K."/>
            <person name="Pati A."/>
            <person name="Mikhailova N."/>
            <person name="Chen A."/>
            <person name="Palaniappan K."/>
            <person name="Land M."/>
            <person name="Hauser L."/>
            <person name="Chang Y.-J."/>
            <person name="Jeffries C.D."/>
            <person name="Chain P."/>
            <person name="Rohde M."/>
            <person name="Goeker M."/>
            <person name="Bristow J."/>
            <person name="Eisen J.A."/>
            <person name="Markowitz V."/>
            <person name="Hugenholtz P."/>
            <person name="Kyrpides N.C."/>
            <person name="Klenk H.-P."/>
            <person name="Lapidus A."/>
        </authorList>
    </citation>
    <scope>NUCLEOTIDE SEQUENCE [LARGE SCALE GENOMIC DNA]</scope>
    <source>
        <strain evidence="7">DSM 15894 / CECT 5975 / LMG 20990 / XIL07</strain>
    </source>
</reference>
<protein>
    <submittedName>
        <fullName evidence="6">PilT protein domain protein</fullName>
    </submittedName>
</protein>
<dbReference type="AlphaFoldDB" id="D1BUJ6"/>
<evidence type="ECO:0000256" key="4">
    <source>
        <dbReference type="ARBA" id="ARBA00022842"/>
    </source>
</evidence>
<dbReference type="PANTHER" id="PTHR36173:SF2">
    <property type="entry name" value="RIBONUCLEASE VAPC16"/>
    <property type="match status" value="1"/>
</dbReference>